<sequence>MPSVPAPLSSNPHPVPDPTTVAYELEVEPVAEEAAKETTADQETANPDLAQGDMSFPVFPFVGEPFQGQAQPPAGWTVVWEPASS</sequence>
<evidence type="ECO:0000256" key="1">
    <source>
        <dbReference type="SAM" id="MobiDB-lite"/>
    </source>
</evidence>
<dbReference type="AlphaFoldDB" id="A0A0A9D8L2"/>
<evidence type="ECO:0000313" key="2">
    <source>
        <dbReference type="EMBL" id="JAD82010.1"/>
    </source>
</evidence>
<organism evidence="2">
    <name type="scientific">Arundo donax</name>
    <name type="common">Giant reed</name>
    <name type="synonym">Donax arundinaceus</name>
    <dbReference type="NCBI Taxonomy" id="35708"/>
    <lineage>
        <taxon>Eukaryota</taxon>
        <taxon>Viridiplantae</taxon>
        <taxon>Streptophyta</taxon>
        <taxon>Embryophyta</taxon>
        <taxon>Tracheophyta</taxon>
        <taxon>Spermatophyta</taxon>
        <taxon>Magnoliopsida</taxon>
        <taxon>Liliopsida</taxon>
        <taxon>Poales</taxon>
        <taxon>Poaceae</taxon>
        <taxon>PACMAD clade</taxon>
        <taxon>Arundinoideae</taxon>
        <taxon>Arundineae</taxon>
        <taxon>Arundo</taxon>
    </lineage>
</organism>
<reference evidence="2" key="2">
    <citation type="journal article" date="2015" name="Data Brief">
        <title>Shoot transcriptome of the giant reed, Arundo donax.</title>
        <authorList>
            <person name="Barrero R.A."/>
            <person name="Guerrero F.D."/>
            <person name="Moolhuijzen P."/>
            <person name="Goolsby J.A."/>
            <person name="Tidwell J."/>
            <person name="Bellgard S.E."/>
            <person name="Bellgard M.I."/>
        </authorList>
    </citation>
    <scope>NUCLEOTIDE SEQUENCE</scope>
    <source>
        <tissue evidence="2">Shoot tissue taken approximately 20 cm above the soil surface</tissue>
    </source>
</reference>
<accession>A0A0A9D8L2</accession>
<feature type="region of interest" description="Disordered" evidence="1">
    <location>
        <begin position="31"/>
        <end position="56"/>
    </location>
</feature>
<dbReference type="EMBL" id="GBRH01215885">
    <property type="protein sequence ID" value="JAD82010.1"/>
    <property type="molecule type" value="Transcribed_RNA"/>
</dbReference>
<reference evidence="2" key="1">
    <citation type="submission" date="2014-09" db="EMBL/GenBank/DDBJ databases">
        <authorList>
            <person name="Magalhaes I.L.F."/>
            <person name="Oliveira U."/>
            <person name="Santos F.R."/>
            <person name="Vidigal T.H.D.A."/>
            <person name="Brescovit A.D."/>
            <person name="Santos A.J."/>
        </authorList>
    </citation>
    <scope>NUCLEOTIDE SEQUENCE</scope>
    <source>
        <tissue evidence="2">Shoot tissue taken approximately 20 cm above the soil surface</tissue>
    </source>
</reference>
<name>A0A0A9D8L2_ARUDO</name>
<proteinExistence type="predicted"/>
<protein>
    <submittedName>
        <fullName evidence="2">Uncharacterized protein</fullName>
    </submittedName>
</protein>